<feature type="compositionally biased region" description="Low complexity" evidence="3">
    <location>
        <begin position="30"/>
        <end position="49"/>
    </location>
</feature>
<evidence type="ECO:0000259" key="4">
    <source>
        <dbReference type="PROSITE" id="PS50102"/>
    </source>
</evidence>
<dbReference type="InterPro" id="IPR051229">
    <property type="entry name" value="ALYREF_mRNA_export"/>
</dbReference>
<gene>
    <name evidence="5" type="ORF">K491DRAFT_558744</name>
</gene>
<evidence type="ECO:0000313" key="5">
    <source>
        <dbReference type="EMBL" id="KAF2654374.1"/>
    </source>
</evidence>
<evidence type="ECO:0000256" key="2">
    <source>
        <dbReference type="PROSITE-ProRule" id="PRU00176"/>
    </source>
</evidence>
<keyword evidence="1 2" id="KW-0694">RNA-binding</keyword>
<dbReference type="Gene3D" id="3.30.70.330">
    <property type="match status" value="1"/>
</dbReference>
<proteinExistence type="predicted"/>
<protein>
    <recommendedName>
        <fullName evidence="4">RRM domain-containing protein</fullName>
    </recommendedName>
</protein>
<dbReference type="PANTHER" id="PTHR19965:SF35">
    <property type="entry name" value="RNA ANNEALING PROTEIN YRA1"/>
    <property type="match status" value="1"/>
</dbReference>
<organism evidence="5 6">
    <name type="scientific">Lophiostoma macrostomum CBS 122681</name>
    <dbReference type="NCBI Taxonomy" id="1314788"/>
    <lineage>
        <taxon>Eukaryota</taxon>
        <taxon>Fungi</taxon>
        <taxon>Dikarya</taxon>
        <taxon>Ascomycota</taxon>
        <taxon>Pezizomycotina</taxon>
        <taxon>Dothideomycetes</taxon>
        <taxon>Pleosporomycetidae</taxon>
        <taxon>Pleosporales</taxon>
        <taxon>Lophiostomataceae</taxon>
        <taxon>Lophiostoma</taxon>
    </lineage>
</organism>
<dbReference type="InterPro" id="IPR000504">
    <property type="entry name" value="RRM_dom"/>
</dbReference>
<evidence type="ECO:0000256" key="3">
    <source>
        <dbReference type="SAM" id="MobiDB-lite"/>
    </source>
</evidence>
<evidence type="ECO:0000256" key="1">
    <source>
        <dbReference type="ARBA" id="ARBA00022884"/>
    </source>
</evidence>
<accession>A0A6A6T743</accession>
<feature type="region of interest" description="Disordered" evidence="3">
    <location>
        <begin position="1"/>
        <end position="70"/>
    </location>
</feature>
<keyword evidence="6" id="KW-1185">Reference proteome</keyword>
<dbReference type="GO" id="GO:0005634">
    <property type="term" value="C:nucleus"/>
    <property type="evidence" value="ECO:0007669"/>
    <property type="project" value="TreeGrafter"/>
</dbReference>
<dbReference type="SMART" id="SM00360">
    <property type="entry name" value="RRM"/>
    <property type="match status" value="1"/>
</dbReference>
<dbReference type="SUPFAM" id="SSF54928">
    <property type="entry name" value="RNA-binding domain, RBD"/>
    <property type="match status" value="1"/>
</dbReference>
<dbReference type="PROSITE" id="PS50102">
    <property type="entry name" value="RRM"/>
    <property type="match status" value="1"/>
</dbReference>
<dbReference type="AlphaFoldDB" id="A0A6A6T743"/>
<sequence>MSTGKLDQSLDDILKTSRSSGRGGRRGARRSGAGRPAAKAAPVGGVQKAQKGAKPTKAVPTGPAAFSGSGESKILISNLPQDVEENQLKDYFTAAVNVGKPKRIMMQYGPNGRSLGSATVIFHKPDHAAKAMQALDNIRIDNRLIKVEVILSARDAPAPAKQASLADRVT</sequence>
<dbReference type="GO" id="GO:0003729">
    <property type="term" value="F:mRNA binding"/>
    <property type="evidence" value="ECO:0007669"/>
    <property type="project" value="TreeGrafter"/>
</dbReference>
<dbReference type="InterPro" id="IPR035979">
    <property type="entry name" value="RBD_domain_sf"/>
</dbReference>
<dbReference type="InterPro" id="IPR012677">
    <property type="entry name" value="Nucleotide-bd_a/b_plait_sf"/>
</dbReference>
<dbReference type="OrthoDB" id="346839at2759"/>
<reference evidence="5" key="1">
    <citation type="journal article" date="2020" name="Stud. Mycol.">
        <title>101 Dothideomycetes genomes: a test case for predicting lifestyles and emergence of pathogens.</title>
        <authorList>
            <person name="Haridas S."/>
            <person name="Albert R."/>
            <person name="Binder M."/>
            <person name="Bloem J."/>
            <person name="Labutti K."/>
            <person name="Salamov A."/>
            <person name="Andreopoulos B."/>
            <person name="Baker S."/>
            <person name="Barry K."/>
            <person name="Bills G."/>
            <person name="Bluhm B."/>
            <person name="Cannon C."/>
            <person name="Castanera R."/>
            <person name="Culley D."/>
            <person name="Daum C."/>
            <person name="Ezra D."/>
            <person name="Gonzalez J."/>
            <person name="Henrissat B."/>
            <person name="Kuo A."/>
            <person name="Liang C."/>
            <person name="Lipzen A."/>
            <person name="Lutzoni F."/>
            <person name="Magnuson J."/>
            <person name="Mondo S."/>
            <person name="Nolan M."/>
            <person name="Ohm R."/>
            <person name="Pangilinan J."/>
            <person name="Park H.-J."/>
            <person name="Ramirez L."/>
            <person name="Alfaro M."/>
            <person name="Sun H."/>
            <person name="Tritt A."/>
            <person name="Yoshinaga Y."/>
            <person name="Zwiers L.-H."/>
            <person name="Turgeon B."/>
            <person name="Goodwin S."/>
            <person name="Spatafora J."/>
            <person name="Crous P."/>
            <person name="Grigoriev I."/>
        </authorList>
    </citation>
    <scope>NUCLEOTIDE SEQUENCE</scope>
    <source>
        <strain evidence="5">CBS 122681</strain>
    </source>
</reference>
<name>A0A6A6T743_9PLEO</name>
<dbReference type="Proteomes" id="UP000799324">
    <property type="component" value="Unassembled WGS sequence"/>
</dbReference>
<dbReference type="PANTHER" id="PTHR19965">
    <property type="entry name" value="RNA AND EXPORT FACTOR BINDING PROTEIN"/>
    <property type="match status" value="1"/>
</dbReference>
<dbReference type="EMBL" id="MU004365">
    <property type="protein sequence ID" value="KAF2654374.1"/>
    <property type="molecule type" value="Genomic_DNA"/>
</dbReference>
<feature type="non-terminal residue" evidence="5">
    <location>
        <position position="170"/>
    </location>
</feature>
<feature type="domain" description="RRM" evidence="4">
    <location>
        <begin position="72"/>
        <end position="152"/>
    </location>
</feature>
<dbReference type="Pfam" id="PF00076">
    <property type="entry name" value="RRM_1"/>
    <property type="match status" value="1"/>
</dbReference>
<evidence type="ECO:0000313" key="6">
    <source>
        <dbReference type="Proteomes" id="UP000799324"/>
    </source>
</evidence>